<feature type="domain" description="Protein kinase" evidence="7">
    <location>
        <begin position="349"/>
        <end position="627"/>
    </location>
</feature>
<evidence type="ECO:0000313" key="8">
    <source>
        <dbReference type="EMBL" id="MPM08186.1"/>
    </source>
</evidence>
<dbReference type="InterPro" id="IPR008984">
    <property type="entry name" value="SMAD_FHA_dom_sf"/>
</dbReference>
<keyword evidence="1 8" id="KW-0808">Transferase</keyword>
<evidence type="ECO:0000256" key="2">
    <source>
        <dbReference type="ARBA" id="ARBA00022741"/>
    </source>
</evidence>
<sequence>MPSKVILKVTKGELSGKEFAYSEKEQLFVGRQEDCAIVLPDKSVSRYHCMLEVTPPYVTVRDFGSLNGTFLNGEKIGGRERAISAEDAQKEYHEEFDLHDGNTLGLGKHCELTLRTIAAICCADCGKEVFGADDVGNGETTPDDAPQTHMNDKGEPICEACYSRCEAKKRDAALAVIEKERVENARIEQARLEEERLEGEKKRKEAEAVAEELAKKLKAAADRAAKDEAEREHMKAVAAAAALKKAEEELQRKQNEQRKAEEEQRERVAKENKRREAECKRLEEMKNQQAEKRCMGCGRQFTPKSLDNNLCPKCVEDREKVLEAILKQALGVALVQQEKDSGPAILKGFRKVKRLGAGGMGEVWLVQEEKTGKKFALKTMLPQVAADTQAKDSFLREALLGEALDHKNVIKVYKTGCESGVFFILMELCEGGSVDKYMERCGGKLPLDVATYIILQVLDGLEYAHHADVSVKCGWRAKSATGVVHRDFKPGNIFLVDGSKYPIAKIADFGLAKAFETAGLSKHTRTGTAAGTPVFQPRQQIANYKYSKPEVDVWAAAASYYNMLTGNIPKDIHGKDVWLEMFTGEVVPIRRRNPQVPEKLAAVIDQALVEKPEIGIKTAAELKRRMIAALPDDIKQTVRGVL</sequence>
<feature type="region of interest" description="Disordered" evidence="5">
    <location>
        <begin position="248"/>
        <end position="269"/>
    </location>
</feature>
<dbReference type="PROSITE" id="PS00108">
    <property type="entry name" value="PROTEIN_KINASE_ST"/>
    <property type="match status" value="1"/>
</dbReference>
<keyword evidence="2" id="KW-0547">Nucleotide-binding</keyword>
<dbReference type="EC" id="2.7.11.1" evidence="8"/>
<proteinExistence type="predicted"/>
<evidence type="ECO:0000259" key="6">
    <source>
        <dbReference type="PROSITE" id="PS50006"/>
    </source>
</evidence>
<organism evidence="8">
    <name type="scientific">bioreactor metagenome</name>
    <dbReference type="NCBI Taxonomy" id="1076179"/>
    <lineage>
        <taxon>unclassified sequences</taxon>
        <taxon>metagenomes</taxon>
        <taxon>ecological metagenomes</taxon>
    </lineage>
</organism>
<dbReference type="InterPro" id="IPR011009">
    <property type="entry name" value="Kinase-like_dom_sf"/>
</dbReference>
<dbReference type="SUPFAM" id="SSF56112">
    <property type="entry name" value="Protein kinase-like (PK-like)"/>
    <property type="match status" value="1"/>
</dbReference>
<evidence type="ECO:0000256" key="3">
    <source>
        <dbReference type="ARBA" id="ARBA00022777"/>
    </source>
</evidence>
<dbReference type="PANTHER" id="PTHR43289">
    <property type="entry name" value="MITOGEN-ACTIVATED PROTEIN KINASE KINASE KINASE 20-RELATED"/>
    <property type="match status" value="1"/>
</dbReference>
<dbReference type="EMBL" id="VSSQ01001422">
    <property type="protein sequence ID" value="MPM08186.1"/>
    <property type="molecule type" value="Genomic_DNA"/>
</dbReference>
<reference evidence="8" key="1">
    <citation type="submission" date="2019-08" db="EMBL/GenBank/DDBJ databases">
        <authorList>
            <person name="Kucharzyk K."/>
            <person name="Murdoch R.W."/>
            <person name="Higgins S."/>
            <person name="Loffler F."/>
        </authorList>
    </citation>
    <scope>NUCLEOTIDE SEQUENCE</scope>
</reference>
<dbReference type="InterPro" id="IPR017441">
    <property type="entry name" value="Protein_kinase_ATP_BS"/>
</dbReference>
<evidence type="ECO:0000259" key="7">
    <source>
        <dbReference type="PROSITE" id="PS50011"/>
    </source>
</evidence>
<dbReference type="Gene3D" id="3.30.200.20">
    <property type="entry name" value="Phosphorylase Kinase, domain 1"/>
    <property type="match status" value="1"/>
</dbReference>
<comment type="caution">
    <text evidence="8">The sequence shown here is derived from an EMBL/GenBank/DDBJ whole genome shotgun (WGS) entry which is preliminary data.</text>
</comment>
<dbReference type="InterPro" id="IPR000253">
    <property type="entry name" value="FHA_dom"/>
</dbReference>
<dbReference type="PANTHER" id="PTHR43289:SF6">
    <property type="entry name" value="SERINE_THREONINE-PROTEIN KINASE NEKL-3"/>
    <property type="match status" value="1"/>
</dbReference>
<gene>
    <name evidence="8" type="primary">pknD_8</name>
    <name evidence="8" type="ORF">SDC9_54498</name>
</gene>
<dbReference type="GO" id="GO:0004674">
    <property type="term" value="F:protein serine/threonine kinase activity"/>
    <property type="evidence" value="ECO:0007669"/>
    <property type="project" value="UniProtKB-EC"/>
</dbReference>
<evidence type="ECO:0000256" key="1">
    <source>
        <dbReference type="ARBA" id="ARBA00022679"/>
    </source>
</evidence>
<dbReference type="GO" id="GO:0005524">
    <property type="term" value="F:ATP binding"/>
    <property type="evidence" value="ECO:0007669"/>
    <property type="project" value="UniProtKB-KW"/>
</dbReference>
<name>A0A644WW85_9ZZZZ</name>
<dbReference type="SMART" id="SM00240">
    <property type="entry name" value="FHA"/>
    <property type="match status" value="1"/>
</dbReference>
<dbReference type="Gene3D" id="2.60.200.20">
    <property type="match status" value="1"/>
</dbReference>
<dbReference type="AlphaFoldDB" id="A0A644WW85"/>
<dbReference type="InterPro" id="IPR008271">
    <property type="entry name" value="Ser/Thr_kinase_AS"/>
</dbReference>
<accession>A0A644WW85</accession>
<dbReference type="Gene3D" id="1.10.510.10">
    <property type="entry name" value="Transferase(Phosphotransferase) domain 1"/>
    <property type="match status" value="1"/>
</dbReference>
<dbReference type="SUPFAM" id="SSF49879">
    <property type="entry name" value="SMAD/FHA domain"/>
    <property type="match status" value="1"/>
</dbReference>
<dbReference type="PROSITE" id="PS50006">
    <property type="entry name" value="FHA_DOMAIN"/>
    <property type="match status" value="1"/>
</dbReference>
<keyword evidence="4" id="KW-0067">ATP-binding</keyword>
<evidence type="ECO:0000256" key="4">
    <source>
        <dbReference type="ARBA" id="ARBA00022840"/>
    </source>
</evidence>
<dbReference type="Pfam" id="PF00069">
    <property type="entry name" value="Pkinase"/>
    <property type="match status" value="1"/>
</dbReference>
<dbReference type="InterPro" id="IPR000719">
    <property type="entry name" value="Prot_kinase_dom"/>
</dbReference>
<keyword evidence="3 8" id="KW-0418">Kinase</keyword>
<protein>
    <submittedName>
        <fullName evidence="8">Serine/threonine-protein kinase PknD</fullName>
        <ecNumber evidence="8">2.7.11.1</ecNumber>
    </submittedName>
</protein>
<dbReference type="PROSITE" id="PS50011">
    <property type="entry name" value="PROTEIN_KINASE_DOM"/>
    <property type="match status" value="1"/>
</dbReference>
<dbReference type="CDD" id="cd14014">
    <property type="entry name" value="STKc_PknB_like"/>
    <property type="match status" value="1"/>
</dbReference>
<dbReference type="Pfam" id="PF00498">
    <property type="entry name" value="FHA"/>
    <property type="match status" value="1"/>
</dbReference>
<dbReference type="PROSITE" id="PS00107">
    <property type="entry name" value="PROTEIN_KINASE_ATP"/>
    <property type="match status" value="1"/>
</dbReference>
<feature type="domain" description="FHA" evidence="6">
    <location>
        <begin position="27"/>
        <end position="76"/>
    </location>
</feature>
<evidence type="ECO:0000256" key="5">
    <source>
        <dbReference type="SAM" id="MobiDB-lite"/>
    </source>
</evidence>